<protein>
    <submittedName>
        <fullName evidence="6">Myb-like DNA-binding protein</fullName>
    </submittedName>
</protein>
<evidence type="ECO:0000256" key="3">
    <source>
        <dbReference type="SAM" id="MobiDB-lite"/>
    </source>
</evidence>
<evidence type="ECO:0000259" key="4">
    <source>
        <dbReference type="PROSITE" id="PS50090"/>
    </source>
</evidence>
<dbReference type="InterPro" id="IPR017930">
    <property type="entry name" value="Myb_dom"/>
</dbReference>
<dbReference type="InterPro" id="IPR001005">
    <property type="entry name" value="SANT/Myb"/>
</dbReference>
<gene>
    <name evidence="6" type="ORF">IV203_031543</name>
</gene>
<dbReference type="SMART" id="SM00717">
    <property type="entry name" value="SANT"/>
    <property type="match status" value="3"/>
</dbReference>
<evidence type="ECO:0000259" key="5">
    <source>
        <dbReference type="PROSITE" id="PS51294"/>
    </source>
</evidence>
<reference evidence="6" key="1">
    <citation type="journal article" date="2021" name="Sci. Rep.">
        <title>Diploid genomic architecture of Nitzschia inconspicua, an elite biomass production diatom.</title>
        <authorList>
            <person name="Oliver A."/>
            <person name="Podell S."/>
            <person name="Pinowska A."/>
            <person name="Traller J.C."/>
            <person name="Smith S.R."/>
            <person name="McClure R."/>
            <person name="Beliaev A."/>
            <person name="Bohutskyi P."/>
            <person name="Hill E.A."/>
            <person name="Rabines A."/>
            <person name="Zheng H."/>
            <person name="Allen L.Z."/>
            <person name="Kuo A."/>
            <person name="Grigoriev I.V."/>
            <person name="Allen A.E."/>
            <person name="Hazlebeck D."/>
            <person name="Allen E.E."/>
        </authorList>
    </citation>
    <scope>NUCLEOTIDE SEQUENCE</scope>
    <source>
        <strain evidence="6">Hildebrandi</strain>
    </source>
</reference>
<evidence type="ECO:0000313" key="7">
    <source>
        <dbReference type="Proteomes" id="UP000693970"/>
    </source>
</evidence>
<feature type="domain" description="Myb-like" evidence="4">
    <location>
        <begin position="364"/>
        <end position="416"/>
    </location>
</feature>
<name>A0A9K3Q381_9STRA</name>
<feature type="compositionally biased region" description="Low complexity" evidence="3">
    <location>
        <begin position="87"/>
        <end position="101"/>
    </location>
</feature>
<dbReference type="OrthoDB" id="2143914at2759"/>
<keyword evidence="1" id="KW-0677">Repeat</keyword>
<evidence type="ECO:0000313" key="6">
    <source>
        <dbReference type="EMBL" id="KAG7368800.1"/>
    </source>
</evidence>
<dbReference type="PANTHER" id="PTHR45614">
    <property type="entry name" value="MYB PROTEIN-RELATED"/>
    <property type="match status" value="1"/>
</dbReference>
<dbReference type="AlphaFoldDB" id="A0A9K3Q381"/>
<evidence type="ECO:0000256" key="2">
    <source>
        <dbReference type="ARBA" id="ARBA00023125"/>
    </source>
</evidence>
<dbReference type="PROSITE" id="PS51294">
    <property type="entry name" value="HTH_MYB"/>
    <property type="match status" value="2"/>
</dbReference>
<dbReference type="GO" id="GO:0005634">
    <property type="term" value="C:nucleus"/>
    <property type="evidence" value="ECO:0007669"/>
    <property type="project" value="TreeGrafter"/>
</dbReference>
<feature type="domain" description="Myb-like" evidence="4">
    <location>
        <begin position="261"/>
        <end position="308"/>
    </location>
</feature>
<accession>A0A9K3Q381</accession>
<dbReference type="Proteomes" id="UP000693970">
    <property type="component" value="Unassembled WGS sequence"/>
</dbReference>
<evidence type="ECO:0000256" key="1">
    <source>
        <dbReference type="ARBA" id="ARBA00022737"/>
    </source>
</evidence>
<dbReference type="InterPro" id="IPR050560">
    <property type="entry name" value="MYB_TF"/>
</dbReference>
<keyword evidence="7" id="KW-1185">Reference proteome</keyword>
<feature type="domain" description="Myb-like" evidence="4">
    <location>
        <begin position="309"/>
        <end position="363"/>
    </location>
</feature>
<comment type="caution">
    <text evidence="6">The sequence shown here is derived from an EMBL/GenBank/DDBJ whole genome shotgun (WGS) entry which is preliminary data.</text>
</comment>
<dbReference type="CDD" id="cd00167">
    <property type="entry name" value="SANT"/>
    <property type="match status" value="3"/>
</dbReference>
<dbReference type="Pfam" id="PF00249">
    <property type="entry name" value="Myb_DNA-binding"/>
    <property type="match status" value="1"/>
</dbReference>
<reference evidence="6" key="2">
    <citation type="submission" date="2021-04" db="EMBL/GenBank/DDBJ databases">
        <authorList>
            <person name="Podell S."/>
        </authorList>
    </citation>
    <scope>NUCLEOTIDE SEQUENCE</scope>
    <source>
        <strain evidence="6">Hildebrandi</strain>
    </source>
</reference>
<dbReference type="PANTHER" id="PTHR45614:SF271">
    <property type="entry name" value="MYB DNA BINDING PROTEIN_ TRANSCRIPTION FACTOR-LIKE PROTEIN"/>
    <property type="match status" value="1"/>
</dbReference>
<dbReference type="FunFam" id="1.10.10.60:FF:000010">
    <property type="entry name" value="Transcriptional activator Myb isoform A"/>
    <property type="match status" value="1"/>
</dbReference>
<feature type="region of interest" description="Disordered" evidence="3">
    <location>
        <begin position="71"/>
        <end position="143"/>
    </location>
</feature>
<dbReference type="GO" id="GO:0000978">
    <property type="term" value="F:RNA polymerase II cis-regulatory region sequence-specific DNA binding"/>
    <property type="evidence" value="ECO:0007669"/>
    <property type="project" value="TreeGrafter"/>
</dbReference>
<feature type="compositionally biased region" description="Low complexity" evidence="3">
    <location>
        <begin position="234"/>
        <end position="256"/>
    </location>
</feature>
<dbReference type="PROSITE" id="PS50090">
    <property type="entry name" value="MYB_LIKE"/>
    <property type="match status" value="3"/>
</dbReference>
<feature type="region of interest" description="Disordered" evidence="3">
    <location>
        <begin position="234"/>
        <end position="259"/>
    </location>
</feature>
<dbReference type="GO" id="GO:0000981">
    <property type="term" value="F:DNA-binding transcription factor activity, RNA polymerase II-specific"/>
    <property type="evidence" value="ECO:0007669"/>
    <property type="project" value="TreeGrafter"/>
</dbReference>
<sequence>MAAAARSADAFKTSYSAKKFHSPSKWFIAVKSSTGSCIFPSWSDCQRSQVDFSADDVELAAFPTIQQASAFLDSSPSRPSPATAMKSMDSSASTESSTSRTLTHHKKTPSVPNVVVLSTDDEDASPESKDSKKRKLFHEDESGAAAHKELIRRVSSLGDGARLTDINGNPLPIIHLPPTSAEEYLDASLRFQRQQQQQAAFANPAFAHLVNAATSISASQPSLAASYLLNMSATASTTRPRSSTSSSDSSKSNNKTEALGWSKAEDAKLRDIMTRYRKVNVHNWDTISEEMGLLRTAEECQQRWVRYIKPGVRKGQWTEEEDEFILKNVSASGEQPFTRWSELALHMPGRHGKQIRERWINHLNPNISHLPFTEEDDLKLWDAAKIYGKKWVEISSKFFHSTRAENQIKNRWYSAAFKKFITDRFGPDAYN</sequence>
<proteinExistence type="predicted"/>
<organism evidence="6 7">
    <name type="scientific">Nitzschia inconspicua</name>
    <dbReference type="NCBI Taxonomy" id="303405"/>
    <lineage>
        <taxon>Eukaryota</taxon>
        <taxon>Sar</taxon>
        <taxon>Stramenopiles</taxon>
        <taxon>Ochrophyta</taxon>
        <taxon>Bacillariophyta</taxon>
        <taxon>Bacillariophyceae</taxon>
        <taxon>Bacillariophycidae</taxon>
        <taxon>Bacillariales</taxon>
        <taxon>Bacillariaceae</taxon>
        <taxon>Nitzschia</taxon>
    </lineage>
</organism>
<feature type="domain" description="HTH myb-type" evidence="5">
    <location>
        <begin position="371"/>
        <end position="420"/>
    </location>
</feature>
<keyword evidence="2 6" id="KW-0238">DNA-binding</keyword>
<dbReference type="Pfam" id="PF13921">
    <property type="entry name" value="Myb_DNA-bind_6"/>
    <property type="match status" value="1"/>
</dbReference>
<feature type="domain" description="HTH myb-type" evidence="5">
    <location>
        <begin position="309"/>
        <end position="367"/>
    </location>
</feature>
<dbReference type="EMBL" id="JAGRRH010000006">
    <property type="protein sequence ID" value="KAG7368800.1"/>
    <property type="molecule type" value="Genomic_DNA"/>
</dbReference>